<protein>
    <recommendedName>
        <fullName evidence="6">PA14 domain-containing protein</fullName>
    </recommendedName>
</protein>
<dbReference type="Gene3D" id="2.60.120.260">
    <property type="entry name" value="Galactose-binding domain-like"/>
    <property type="match status" value="1"/>
</dbReference>
<dbReference type="GO" id="GO:0008422">
    <property type="term" value="F:beta-glucosidase activity"/>
    <property type="evidence" value="ECO:0007669"/>
    <property type="project" value="UniProtKB-ARBA"/>
</dbReference>
<dbReference type="PANTHER" id="PTHR42715">
    <property type="entry name" value="BETA-GLUCOSIDASE"/>
    <property type="match status" value="1"/>
</dbReference>
<feature type="signal peptide" evidence="5">
    <location>
        <begin position="1"/>
        <end position="18"/>
    </location>
</feature>
<dbReference type="SUPFAM" id="SSF51445">
    <property type="entry name" value="(Trans)glycosidases"/>
    <property type="match status" value="1"/>
</dbReference>
<dbReference type="Pfam" id="PF01915">
    <property type="entry name" value="Glyco_hydro_3_C"/>
    <property type="match status" value="1"/>
</dbReference>
<dbReference type="Pfam" id="PF00933">
    <property type="entry name" value="Glyco_hydro_3"/>
    <property type="match status" value="1"/>
</dbReference>
<dbReference type="InterPro" id="IPR013783">
    <property type="entry name" value="Ig-like_fold"/>
</dbReference>
<dbReference type="InterPro" id="IPR037524">
    <property type="entry name" value="PA14/GLEYA"/>
</dbReference>
<dbReference type="PANTHER" id="PTHR42715:SF10">
    <property type="entry name" value="BETA-GLUCOSIDASE"/>
    <property type="match status" value="1"/>
</dbReference>
<keyword evidence="5" id="KW-0732">Signal</keyword>
<evidence type="ECO:0000313" key="7">
    <source>
        <dbReference type="EMBL" id="AWH85765.1"/>
    </source>
</evidence>
<dbReference type="InterPro" id="IPR019800">
    <property type="entry name" value="Glyco_hydro_3_AS"/>
</dbReference>
<dbReference type="SMART" id="SM01217">
    <property type="entry name" value="Fn3_like"/>
    <property type="match status" value="1"/>
</dbReference>
<dbReference type="SUPFAM" id="SSF52279">
    <property type="entry name" value="Beta-D-glucan exohydrolase, C-terminal domain"/>
    <property type="match status" value="1"/>
</dbReference>
<sequence length="823" mass="90899">MRYYIIFAAMAASLSANAQVYKDPKAQVEKRVEDLLSQMTTEEKIDYIGGYNGFYIRGIERLGLPEIKMTDGPVGTRNYGKTTAYPASVLTAATWDANLSFRLGEALGNDSRERGVHILLAPGVNIYRAPMNGRNFEYLGEDPYLAGEMAVSYIKGLQSKNVVATVKHFAANNQEWDRNNVSSDMDERTLQEIYLPAFKAAVTKGKVGAVMNSYNLVNGEHATQNSHLNNDILKGDWRFDGILMSDWVATYDGVAAAKGGLDLEMPSGEFMNRKNLLPALQNGTLDQKVIDDKVRRILRIIFRFGFYDTKYTMTEPLKPNPESEKVALDLARGGMVLLKNEGNILPISKSVKTIAVIGPNSKGYIAGGGSSYTEPFHSTSLLDGIKAAVPGATVNFVDNSIPQMENYIASSPFFSEKGSKTHGLKAEYFKNKNLEGRPVATFTDKSMNHDWPGAPDVMGIPEDNFSIRFTGVVRPAKSATYKFGVRGDDGFRLYVDEKLVIDMWADHAPTLKMVDLPLEAGKEYNVRLEYYENAGGAVIAFAVYNEVIDFSAAEKAAANADVVILSAGFNMSGEGEGFDRSFELPPYQEDLIKAVTKANPNTIVVLYAGGNVAMQKWLPGTKGLLHAWYPGQEGGTAIADLLFGTVNPSGKLPASFEKRWEDNPTYDSYYDADNDKRVTYGEGLNVGYRFYDNSRTKPQFPFGYGLSYTKFEYSDLKVSGKGTNVTVTYKIKNTGSYDGAEISQVYVHQKESPVYRPLKELKGFNKVFLKKGESKTITVTLDADAFSYYKADKKAFGYDPGAFEIIVGASSEDIRLKDDVKVK</sequence>
<dbReference type="KEGG" id="falb:HYN59_11880"/>
<evidence type="ECO:0000256" key="1">
    <source>
        <dbReference type="ARBA" id="ARBA00005336"/>
    </source>
</evidence>
<dbReference type="PRINTS" id="PR00133">
    <property type="entry name" value="GLHYDRLASE3"/>
</dbReference>
<dbReference type="InterPro" id="IPR002772">
    <property type="entry name" value="Glyco_hydro_3_C"/>
</dbReference>
<dbReference type="AlphaFoldDB" id="A0A2S1QZF3"/>
<dbReference type="RefSeq" id="WP_108778467.1">
    <property type="nucleotide sequence ID" value="NZ_CP029186.1"/>
</dbReference>
<proteinExistence type="inferred from homology"/>
<gene>
    <name evidence="7" type="ORF">HYN59_11880</name>
</gene>
<dbReference type="FunFam" id="2.60.40.10:FF:000495">
    <property type="entry name" value="Periplasmic beta-glucosidase"/>
    <property type="match status" value="1"/>
</dbReference>
<feature type="chain" id="PRO_5015571693" description="PA14 domain-containing protein" evidence="5">
    <location>
        <begin position="19"/>
        <end position="823"/>
    </location>
</feature>
<dbReference type="Pfam" id="PF07691">
    <property type="entry name" value="PA14"/>
    <property type="match status" value="1"/>
</dbReference>
<dbReference type="SMART" id="SM00758">
    <property type="entry name" value="PA14"/>
    <property type="match status" value="1"/>
</dbReference>
<keyword evidence="4" id="KW-0326">Glycosidase</keyword>
<evidence type="ECO:0000256" key="3">
    <source>
        <dbReference type="ARBA" id="ARBA00023277"/>
    </source>
</evidence>
<name>A0A2S1QZF3_9FLAO</name>
<dbReference type="Gene3D" id="2.60.40.10">
    <property type="entry name" value="Immunoglobulins"/>
    <property type="match status" value="1"/>
</dbReference>
<dbReference type="Proteomes" id="UP000244929">
    <property type="component" value="Chromosome"/>
</dbReference>
<dbReference type="InterPro" id="IPR026891">
    <property type="entry name" value="Fn3-like"/>
</dbReference>
<dbReference type="InterPro" id="IPR050288">
    <property type="entry name" value="Cellulose_deg_GH3"/>
</dbReference>
<dbReference type="OrthoDB" id="9805821at2"/>
<evidence type="ECO:0000256" key="5">
    <source>
        <dbReference type="SAM" id="SignalP"/>
    </source>
</evidence>
<keyword evidence="3" id="KW-0119">Carbohydrate metabolism</keyword>
<dbReference type="EMBL" id="CP029186">
    <property type="protein sequence ID" value="AWH85765.1"/>
    <property type="molecule type" value="Genomic_DNA"/>
</dbReference>
<evidence type="ECO:0000256" key="4">
    <source>
        <dbReference type="RuleBase" id="RU361161"/>
    </source>
</evidence>
<comment type="similarity">
    <text evidence="1 4">Belongs to the glycosyl hydrolase 3 family.</text>
</comment>
<organism evidence="7 8">
    <name type="scientific">Flavobacterium album</name>
    <dbReference type="NCBI Taxonomy" id="2175091"/>
    <lineage>
        <taxon>Bacteria</taxon>
        <taxon>Pseudomonadati</taxon>
        <taxon>Bacteroidota</taxon>
        <taxon>Flavobacteriia</taxon>
        <taxon>Flavobacteriales</taxon>
        <taxon>Flavobacteriaceae</taxon>
        <taxon>Flavobacterium</taxon>
    </lineage>
</organism>
<dbReference type="Gene3D" id="3.40.50.1700">
    <property type="entry name" value="Glycoside hydrolase family 3 C-terminal domain"/>
    <property type="match status" value="1"/>
</dbReference>
<accession>A0A2S1QZF3</accession>
<dbReference type="PROSITE" id="PS51820">
    <property type="entry name" value="PA14"/>
    <property type="match status" value="1"/>
</dbReference>
<dbReference type="Pfam" id="PF14310">
    <property type="entry name" value="Fn3-like"/>
    <property type="match status" value="1"/>
</dbReference>
<keyword evidence="2 4" id="KW-0378">Hydrolase</keyword>
<feature type="domain" description="PA14" evidence="6">
    <location>
        <begin position="419"/>
        <end position="557"/>
    </location>
</feature>
<dbReference type="PROSITE" id="PS00775">
    <property type="entry name" value="GLYCOSYL_HYDROL_F3"/>
    <property type="match status" value="1"/>
</dbReference>
<keyword evidence="8" id="KW-1185">Reference proteome</keyword>
<dbReference type="InterPro" id="IPR036962">
    <property type="entry name" value="Glyco_hydro_3_N_sf"/>
</dbReference>
<reference evidence="7 8" key="1">
    <citation type="submission" date="2018-04" db="EMBL/GenBank/DDBJ databases">
        <title>Genome sequencing of Flavobacterium sp. HYN0059.</title>
        <authorList>
            <person name="Yi H."/>
            <person name="Baek C."/>
        </authorList>
    </citation>
    <scope>NUCLEOTIDE SEQUENCE [LARGE SCALE GENOMIC DNA]</scope>
    <source>
        <strain evidence="7 8">HYN0059</strain>
    </source>
</reference>
<dbReference type="InterPro" id="IPR001764">
    <property type="entry name" value="Glyco_hydro_3_N"/>
</dbReference>
<dbReference type="Gene3D" id="3.20.20.300">
    <property type="entry name" value="Glycoside hydrolase, family 3, N-terminal domain"/>
    <property type="match status" value="1"/>
</dbReference>
<evidence type="ECO:0000259" key="6">
    <source>
        <dbReference type="PROSITE" id="PS51820"/>
    </source>
</evidence>
<dbReference type="InterPro" id="IPR011658">
    <property type="entry name" value="PA14_dom"/>
</dbReference>
<dbReference type="InterPro" id="IPR017853">
    <property type="entry name" value="GH"/>
</dbReference>
<evidence type="ECO:0000256" key="2">
    <source>
        <dbReference type="ARBA" id="ARBA00022801"/>
    </source>
</evidence>
<dbReference type="GO" id="GO:0005975">
    <property type="term" value="P:carbohydrate metabolic process"/>
    <property type="evidence" value="ECO:0007669"/>
    <property type="project" value="InterPro"/>
</dbReference>
<dbReference type="InterPro" id="IPR036881">
    <property type="entry name" value="Glyco_hydro_3_C_sf"/>
</dbReference>
<evidence type="ECO:0000313" key="8">
    <source>
        <dbReference type="Proteomes" id="UP000244929"/>
    </source>
</evidence>